<dbReference type="AlphaFoldDB" id="A0A068VDK1"/>
<organism evidence="1 2">
    <name type="scientific">Coffea canephora</name>
    <name type="common">Robusta coffee</name>
    <dbReference type="NCBI Taxonomy" id="49390"/>
    <lineage>
        <taxon>Eukaryota</taxon>
        <taxon>Viridiplantae</taxon>
        <taxon>Streptophyta</taxon>
        <taxon>Embryophyta</taxon>
        <taxon>Tracheophyta</taxon>
        <taxon>Spermatophyta</taxon>
        <taxon>Magnoliopsida</taxon>
        <taxon>eudicotyledons</taxon>
        <taxon>Gunneridae</taxon>
        <taxon>Pentapetalae</taxon>
        <taxon>asterids</taxon>
        <taxon>lamiids</taxon>
        <taxon>Gentianales</taxon>
        <taxon>Rubiaceae</taxon>
        <taxon>Ixoroideae</taxon>
        <taxon>Gardenieae complex</taxon>
        <taxon>Bertiereae - Coffeeae clade</taxon>
        <taxon>Coffeeae</taxon>
        <taxon>Coffea</taxon>
    </lineage>
</organism>
<evidence type="ECO:0000313" key="2">
    <source>
        <dbReference type="Proteomes" id="UP000295252"/>
    </source>
</evidence>
<name>A0A068VDK1_COFCA</name>
<reference evidence="2" key="1">
    <citation type="journal article" date="2014" name="Science">
        <title>The coffee genome provides insight into the convergent evolution of caffeine biosynthesis.</title>
        <authorList>
            <person name="Denoeud F."/>
            <person name="Carretero-Paulet L."/>
            <person name="Dereeper A."/>
            <person name="Droc G."/>
            <person name="Guyot R."/>
            <person name="Pietrella M."/>
            <person name="Zheng C."/>
            <person name="Alberti A."/>
            <person name="Anthony F."/>
            <person name="Aprea G."/>
            <person name="Aury J.M."/>
            <person name="Bento P."/>
            <person name="Bernard M."/>
            <person name="Bocs S."/>
            <person name="Campa C."/>
            <person name="Cenci A."/>
            <person name="Combes M.C."/>
            <person name="Crouzillat D."/>
            <person name="Da Silva C."/>
            <person name="Daddiego L."/>
            <person name="De Bellis F."/>
            <person name="Dussert S."/>
            <person name="Garsmeur O."/>
            <person name="Gayraud T."/>
            <person name="Guignon V."/>
            <person name="Jahn K."/>
            <person name="Jamilloux V."/>
            <person name="Joet T."/>
            <person name="Labadie K."/>
            <person name="Lan T."/>
            <person name="Leclercq J."/>
            <person name="Lepelley M."/>
            <person name="Leroy T."/>
            <person name="Li L.T."/>
            <person name="Librado P."/>
            <person name="Lopez L."/>
            <person name="Munoz A."/>
            <person name="Noel B."/>
            <person name="Pallavicini A."/>
            <person name="Perrotta G."/>
            <person name="Poncet V."/>
            <person name="Pot D."/>
            <person name="Priyono X."/>
            <person name="Rigoreau M."/>
            <person name="Rouard M."/>
            <person name="Rozas J."/>
            <person name="Tranchant-Dubreuil C."/>
            <person name="VanBuren R."/>
            <person name="Zhang Q."/>
            <person name="Andrade A.C."/>
            <person name="Argout X."/>
            <person name="Bertrand B."/>
            <person name="de Kochko A."/>
            <person name="Graziosi G."/>
            <person name="Henry R.J."/>
            <person name="Jayarama X."/>
            <person name="Ming R."/>
            <person name="Nagai C."/>
            <person name="Rounsley S."/>
            <person name="Sankoff D."/>
            <person name="Giuliano G."/>
            <person name="Albert V.A."/>
            <person name="Wincker P."/>
            <person name="Lashermes P."/>
        </authorList>
    </citation>
    <scope>NUCLEOTIDE SEQUENCE [LARGE SCALE GENOMIC DNA]</scope>
    <source>
        <strain evidence="2">cv. DH200-94</strain>
    </source>
</reference>
<keyword evidence="2" id="KW-1185">Reference proteome</keyword>
<evidence type="ECO:0000313" key="1">
    <source>
        <dbReference type="EMBL" id="CDP18811.1"/>
    </source>
</evidence>
<dbReference type="InParanoid" id="A0A068VDK1"/>
<dbReference type="Gramene" id="CDP18811">
    <property type="protein sequence ID" value="CDP18811"/>
    <property type="gene ID" value="GSCOC_T00005589001"/>
</dbReference>
<proteinExistence type="predicted"/>
<sequence length="44" mass="4697">MLLCVNCVFSAPGSPFSSPLRVHIFRSVQPCKAYGIMSSAMGCC</sequence>
<dbReference type="EMBL" id="HG739372">
    <property type="protein sequence ID" value="CDP18811.1"/>
    <property type="molecule type" value="Genomic_DNA"/>
</dbReference>
<accession>A0A068VDK1</accession>
<gene>
    <name evidence="1" type="ORF">GSCOC_T00005589001</name>
</gene>
<dbReference type="Proteomes" id="UP000295252">
    <property type="component" value="Chromosome X"/>
</dbReference>
<protein>
    <submittedName>
        <fullName evidence="1">Uncharacterized protein</fullName>
    </submittedName>
</protein>